<protein>
    <submittedName>
        <fullName evidence="9">Uncharacterized protein</fullName>
    </submittedName>
</protein>
<dbReference type="PANTHER" id="PTHR22726:SF1">
    <property type="entry name" value="METALLOENDOPEPTIDASE OMA1, MITOCHONDRIAL"/>
    <property type="match status" value="1"/>
</dbReference>
<evidence type="ECO:0000256" key="2">
    <source>
        <dbReference type="ARBA" id="ARBA00022723"/>
    </source>
</evidence>
<dbReference type="GO" id="GO:0016020">
    <property type="term" value="C:membrane"/>
    <property type="evidence" value="ECO:0007669"/>
    <property type="project" value="TreeGrafter"/>
</dbReference>
<evidence type="ECO:0000313" key="10">
    <source>
        <dbReference type="Proteomes" id="UP000013232"/>
    </source>
</evidence>
<name>N6XZ21_THAL4</name>
<proteinExistence type="inferred from homology"/>
<dbReference type="PANTHER" id="PTHR22726">
    <property type="entry name" value="METALLOENDOPEPTIDASE OMA1"/>
    <property type="match status" value="1"/>
</dbReference>
<dbReference type="STRING" id="1123367.GCA_000621305_00502"/>
<dbReference type="Gene3D" id="3.30.2010.10">
    <property type="entry name" value="Metalloproteases ('zincins'), catalytic domain"/>
    <property type="match status" value="1"/>
</dbReference>
<evidence type="ECO:0000256" key="3">
    <source>
        <dbReference type="ARBA" id="ARBA00022801"/>
    </source>
</evidence>
<gene>
    <name evidence="9" type="ORF">C666_17300</name>
</gene>
<dbReference type="InterPro" id="IPR055518">
    <property type="entry name" value="DUF7092"/>
</dbReference>
<dbReference type="GO" id="GO:0004222">
    <property type="term" value="F:metalloendopeptidase activity"/>
    <property type="evidence" value="ECO:0007669"/>
    <property type="project" value="InterPro"/>
</dbReference>
<dbReference type="InterPro" id="IPR001915">
    <property type="entry name" value="Peptidase_M48"/>
</dbReference>
<comment type="similarity">
    <text evidence="6">Belongs to the peptidase M48 family.</text>
</comment>
<keyword evidence="3 6" id="KW-0378">Hydrolase</keyword>
<dbReference type="InterPro" id="IPR051156">
    <property type="entry name" value="Mito/Outer_Membr_Metalloprot"/>
</dbReference>
<keyword evidence="4 6" id="KW-0862">Zinc</keyword>
<dbReference type="Pfam" id="PF01435">
    <property type="entry name" value="Peptidase_M48"/>
    <property type="match status" value="1"/>
</dbReference>
<keyword evidence="5 6" id="KW-0482">Metalloprotease</keyword>
<feature type="domain" description="DUF7092" evidence="8">
    <location>
        <begin position="7"/>
        <end position="83"/>
    </location>
</feature>
<evidence type="ECO:0000256" key="6">
    <source>
        <dbReference type="RuleBase" id="RU003983"/>
    </source>
</evidence>
<dbReference type="Pfam" id="PF23368">
    <property type="entry name" value="DUF7092"/>
    <property type="match status" value="1"/>
</dbReference>
<dbReference type="AlphaFoldDB" id="N6XZ21"/>
<evidence type="ECO:0000256" key="1">
    <source>
        <dbReference type="ARBA" id="ARBA00022670"/>
    </source>
</evidence>
<dbReference type="EMBL" id="AMXE01000106">
    <property type="protein sequence ID" value="ENO84495.1"/>
    <property type="molecule type" value="Genomic_DNA"/>
</dbReference>
<sequence>MTQAGGIAGAYFAPGGSARVRAVLRSDAGGVRIEAIGGEVLAGPQAVAALQVSSRIGDTPRFVRFADGGAFETADNAAVDALLLPLRPRHGLAHRLESRLRYVLIGLAVTLAFAWGVVRHGIPALAETAAHAVPPGMAARLGDGVLELLDGRLLKPSALPAEEQARLRARFEPFLRSAGGGMPLRVEFRDAAASVGPNALALPSGTLVFTDQLVRLAGSDEELIGVLAHEIGHVEHRHALRHAIQGSTLGLAATVLTGDISSISSVIAAIPVILTELGYSRDFEFEADRHAAAVLRQHGLSPAVLGDLLARLDRRHADDCAREAAAAGGGDCHGEDWWRYLSTHPPTAERIRRIGGQDG</sequence>
<comment type="cofactor">
    <cofactor evidence="6">
        <name>Zn(2+)</name>
        <dbReference type="ChEBI" id="CHEBI:29105"/>
    </cofactor>
    <text evidence="6">Binds 1 zinc ion per subunit.</text>
</comment>
<dbReference type="Proteomes" id="UP000013232">
    <property type="component" value="Unassembled WGS sequence"/>
</dbReference>
<organism evidence="9 10">
    <name type="scientific">Thauera linaloolentis (strain DSM 12138 / JCM 21573 / CCUG 41526 / CIP 105981 / IAM 15112 / NBRC 102519 / 47Lol)</name>
    <dbReference type="NCBI Taxonomy" id="1123367"/>
    <lineage>
        <taxon>Bacteria</taxon>
        <taxon>Pseudomonadati</taxon>
        <taxon>Pseudomonadota</taxon>
        <taxon>Betaproteobacteria</taxon>
        <taxon>Rhodocyclales</taxon>
        <taxon>Zoogloeaceae</taxon>
        <taxon>Thauera</taxon>
    </lineage>
</organism>
<keyword evidence="1 6" id="KW-0645">Protease</keyword>
<keyword evidence="10" id="KW-1185">Reference proteome</keyword>
<evidence type="ECO:0000256" key="4">
    <source>
        <dbReference type="ARBA" id="ARBA00022833"/>
    </source>
</evidence>
<dbReference type="eggNOG" id="COG0501">
    <property type="taxonomic scope" value="Bacteria"/>
</dbReference>
<feature type="domain" description="Peptidase M48" evidence="7">
    <location>
        <begin position="163"/>
        <end position="354"/>
    </location>
</feature>
<evidence type="ECO:0000259" key="7">
    <source>
        <dbReference type="Pfam" id="PF01435"/>
    </source>
</evidence>
<keyword evidence="2" id="KW-0479">Metal-binding</keyword>
<dbReference type="CDD" id="cd07332">
    <property type="entry name" value="M48C_Oma1_like"/>
    <property type="match status" value="1"/>
</dbReference>
<evidence type="ECO:0000313" key="9">
    <source>
        <dbReference type="EMBL" id="ENO84495.1"/>
    </source>
</evidence>
<comment type="caution">
    <text evidence="9">The sequence shown here is derived from an EMBL/GenBank/DDBJ whole genome shotgun (WGS) entry which is preliminary data.</text>
</comment>
<dbReference type="RefSeq" id="WP_004345091.1">
    <property type="nucleotide sequence ID" value="NZ_AMXE01000106.1"/>
</dbReference>
<reference evidence="9 10" key="1">
    <citation type="submission" date="2012-09" db="EMBL/GenBank/DDBJ databases">
        <title>Draft Genome Sequences of 6 Strains from Genus Thauera.</title>
        <authorList>
            <person name="Liu B."/>
            <person name="Shapleigh J.P."/>
            <person name="Frostegard A.H."/>
        </authorList>
    </citation>
    <scope>NUCLEOTIDE SEQUENCE [LARGE SCALE GENOMIC DNA]</scope>
    <source>
        <strain evidence="10">47Lol / DSM 12138</strain>
    </source>
</reference>
<evidence type="ECO:0000256" key="5">
    <source>
        <dbReference type="ARBA" id="ARBA00023049"/>
    </source>
</evidence>
<evidence type="ECO:0000259" key="8">
    <source>
        <dbReference type="Pfam" id="PF23368"/>
    </source>
</evidence>
<dbReference type="GO" id="GO:0051603">
    <property type="term" value="P:proteolysis involved in protein catabolic process"/>
    <property type="evidence" value="ECO:0007669"/>
    <property type="project" value="TreeGrafter"/>
</dbReference>
<dbReference type="GO" id="GO:0046872">
    <property type="term" value="F:metal ion binding"/>
    <property type="evidence" value="ECO:0007669"/>
    <property type="project" value="UniProtKB-KW"/>
</dbReference>
<accession>N6XZ21</accession>